<evidence type="ECO:0000256" key="2">
    <source>
        <dbReference type="ARBA" id="ARBA00006787"/>
    </source>
</evidence>
<evidence type="ECO:0000256" key="4">
    <source>
        <dbReference type="ARBA" id="ARBA00023004"/>
    </source>
</evidence>
<feature type="region of interest" description="Disordered" evidence="5">
    <location>
        <begin position="173"/>
        <end position="193"/>
    </location>
</feature>
<evidence type="ECO:0000256" key="1">
    <source>
        <dbReference type="ARBA" id="ARBA00001954"/>
    </source>
</evidence>
<comment type="similarity">
    <text evidence="2">Belongs to the carotenoid oxygenase family.</text>
</comment>
<evidence type="ECO:0000313" key="7">
    <source>
        <dbReference type="Proteomes" id="UP000693942"/>
    </source>
</evidence>
<comment type="cofactor">
    <cofactor evidence="1">
        <name>Fe(2+)</name>
        <dbReference type="ChEBI" id="CHEBI:29033"/>
    </cofactor>
</comment>
<dbReference type="AlphaFoldDB" id="A0A8J5U8P3"/>
<evidence type="ECO:0000256" key="3">
    <source>
        <dbReference type="ARBA" id="ARBA00022723"/>
    </source>
</evidence>
<organism evidence="6 7">
    <name type="scientific">Fusarium oxysporum f. sp. raphani</name>
    <dbReference type="NCBI Taxonomy" id="96318"/>
    <lineage>
        <taxon>Eukaryota</taxon>
        <taxon>Fungi</taxon>
        <taxon>Dikarya</taxon>
        <taxon>Ascomycota</taxon>
        <taxon>Pezizomycotina</taxon>
        <taxon>Sordariomycetes</taxon>
        <taxon>Hypocreomycetidae</taxon>
        <taxon>Hypocreales</taxon>
        <taxon>Nectriaceae</taxon>
        <taxon>Fusarium</taxon>
        <taxon>Fusarium oxysporum species complex</taxon>
    </lineage>
</organism>
<evidence type="ECO:0000256" key="5">
    <source>
        <dbReference type="SAM" id="MobiDB-lite"/>
    </source>
</evidence>
<reference evidence="6" key="1">
    <citation type="submission" date="2021-04" db="EMBL/GenBank/DDBJ databases">
        <title>First draft genome resource for Brassicaceae pathogens Fusarium oxysporum f. sp. raphani and Fusarium oxysporum f. sp. rapae.</title>
        <authorList>
            <person name="Asai S."/>
        </authorList>
    </citation>
    <scope>NUCLEOTIDE SEQUENCE</scope>
    <source>
        <strain evidence="6">Tf1262</strain>
    </source>
</reference>
<dbReference type="Pfam" id="PF03055">
    <property type="entry name" value="RPE65"/>
    <property type="match status" value="1"/>
</dbReference>
<proteinExistence type="inferred from homology"/>
<keyword evidence="4" id="KW-0408">Iron</keyword>
<evidence type="ECO:0000313" key="6">
    <source>
        <dbReference type="EMBL" id="KAG7413107.1"/>
    </source>
</evidence>
<keyword evidence="3" id="KW-0479">Metal-binding</keyword>
<gene>
    <name evidence="6" type="primary">BCO2</name>
    <name evidence="6" type="ORF">Forpi1262_v017285</name>
</gene>
<dbReference type="EMBL" id="JAELUR010000023">
    <property type="protein sequence ID" value="KAG7413107.1"/>
    <property type="molecule type" value="Genomic_DNA"/>
</dbReference>
<sequence length="193" mass="22074">MSSEEKPKGYNWYTITEEQLNKFAPPFLRDVPETPKEVECKLGGTWPTWVHGSFLRIGVGRFTIPLSEDDSKPRAVVQHLFDGLGLLHKFRMTQGRVFYMSRRTTEGVVRRAYKDGYLLTTRMGLNANIPLKEAQDPCSTLLGAQQSLYVPTGYAEPDSVNMNVQPRRGMHLPKDKIHTRGAPSRQIRPLRRF</sequence>
<dbReference type="InterPro" id="IPR004294">
    <property type="entry name" value="Carotenoid_Oase"/>
</dbReference>
<protein>
    <submittedName>
        <fullName evidence="6">Beta,beta-carotene 9',10'-oxygenase</fullName>
    </submittedName>
</protein>
<accession>A0A8J5U8P3</accession>
<dbReference type="GO" id="GO:0016702">
    <property type="term" value="F:oxidoreductase activity, acting on single donors with incorporation of molecular oxygen, incorporation of two atoms of oxygen"/>
    <property type="evidence" value="ECO:0007669"/>
    <property type="project" value="InterPro"/>
</dbReference>
<dbReference type="Proteomes" id="UP000693942">
    <property type="component" value="Unassembled WGS sequence"/>
</dbReference>
<comment type="caution">
    <text evidence="6">The sequence shown here is derived from an EMBL/GenBank/DDBJ whole genome shotgun (WGS) entry which is preliminary data.</text>
</comment>
<name>A0A8J5U8P3_FUSOX</name>
<dbReference type="GO" id="GO:0046872">
    <property type="term" value="F:metal ion binding"/>
    <property type="evidence" value="ECO:0007669"/>
    <property type="project" value="UniProtKB-KW"/>
</dbReference>